<keyword evidence="1" id="KW-1133">Transmembrane helix</keyword>
<feature type="transmembrane region" description="Helical" evidence="1">
    <location>
        <begin position="207"/>
        <end position="232"/>
    </location>
</feature>
<dbReference type="Pfam" id="PF05552">
    <property type="entry name" value="MS_channel_1st_1"/>
    <property type="match status" value="2"/>
</dbReference>
<dbReference type="Gene3D" id="1.10.287.1260">
    <property type="match status" value="2"/>
</dbReference>
<sequence>MDFWDNYDWAQILQNVVIAILILIATWVLARVVKWAIGKLVSKIGFLQKQGADGESLGESLGQIGSLLVWLFGLVAVLQVFALDAALSPIQSLLDNVMSYLPNIIGAAFVFFIGFVLAKILKQLVETALRAANLESLAAKLSPNRAATAVGAGDPVAQPAADTDNNLVRNLPSLVGNLVFAIVLIVVSIAALQVLGIRSISDPAQRMLTIILDAIPLIIAAALILGLGFLIAKFVGELLESTLRGLGTDRAVASLGIAPEGTSASGVITKIAQVAIMIFFAIMATRTLNFPEVTAILNEVLELGGRVLFGGAIIAAGFLVASLLSRAVGNGTASTIIRYATLVLFVAMGLQYMGIADSIINLAFGSLVVGGALAAALAYGLGGRDAAARSLEKAQRKVEDAPKAGDTPTA</sequence>
<name>A0A542YM29_9MICO</name>
<feature type="transmembrane region" description="Helical" evidence="1">
    <location>
        <begin position="359"/>
        <end position="381"/>
    </location>
</feature>
<feature type="transmembrane region" description="Helical" evidence="1">
    <location>
        <begin position="12"/>
        <end position="33"/>
    </location>
</feature>
<dbReference type="AlphaFoldDB" id="A0A542YM29"/>
<feature type="transmembrane region" description="Helical" evidence="1">
    <location>
        <begin position="305"/>
        <end position="324"/>
    </location>
</feature>
<reference evidence="2 3" key="1">
    <citation type="submission" date="2019-06" db="EMBL/GenBank/DDBJ databases">
        <title>Sequencing the genomes of 1000 actinobacteria strains.</title>
        <authorList>
            <person name="Klenk H.-P."/>
        </authorList>
    </citation>
    <scope>NUCLEOTIDE SEQUENCE [LARGE SCALE GENOMIC DNA]</scope>
    <source>
        <strain evidence="2 3">DSM 12335</strain>
    </source>
</reference>
<evidence type="ECO:0000313" key="2">
    <source>
        <dbReference type="EMBL" id="TQL49150.1"/>
    </source>
</evidence>
<dbReference type="RefSeq" id="WP_141783442.1">
    <property type="nucleotide sequence ID" value="NZ_BAAAIK010000008.1"/>
</dbReference>
<accession>A0A542YM29</accession>
<dbReference type="InterPro" id="IPR045275">
    <property type="entry name" value="MscS_archaea/bacteria_type"/>
</dbReference>
<feature type="transmembrane region" description="Helical" evidence="1">
    <location>
        <begin position="174"/>
        <end position="195"/>
    </location>
</feature>
<gene>
    <name evidence="2" type="ORF">FB467_0215</name>
</gene>
<proteinExistence type="predicted"/>
<dbReference type="Proteomes" id="UP000319516">
    <property type="component" value="Unassembled WGS sequence"/>
</dbReference>
<dbReference type="GO" id="GO:0008381">
    <property type="term" value="F:mechanosensitive monoatomic ion channel activity"/>
    <property type="evidence" value="ECO:0007669"/>
    <property type="project" value="InterPro"/>
</dbReference>
<feature type="transmembrane region" description="Helical" evidence="1">
    <location>
        <begin position="100"/>
        <end position="121"/>
    </location>
</feature>
<keyword evidence="3" id="KW-1185">Reference proteome</keyword>
<feature type="transmembrane region" description="Helical" evidence="1">
    <location>
        <begin position="67"/>
        <end position="88"/>
    </location>
</feature>
<organism evidence="2 3">
    <name type="scientific">Ornithinicoccus hortensis</name>
    <dbReference type="NCBI Taxonomy" id="82346"/>
    <lineage>
        <taxon>Bacteria</taxon>
        <taxon>Bacillati</taxon>
        <taxon>Actinomycetota</taxon>
        <taxon>Actinomycetes</taxon>
        <taxon>Micrococcales</taxon>
        <taxon>Intrasporangiaceae</taxon>
        <taxon>Ornithinicoccus</taxon>
    </lineage>
</organism>
<dbReference type="InterPro" id="IPR008910">
    <property type="entry name" value="MSC_TM_helix"/>
</dbReference>
<dbReference type="OrthoDB" id="7616157at2"/>
<evidence type="ECO:0000313" key="3">
    <source>
        <dbReference type="Proteomes" id="UP000319516"/>
    </source>
</evidence>
<keyword evidence="1" id="KW-0472">Membrane</keyword>
<dbReference type="PANTHER" id="PTHR30221:SF1">
    <property type="entry name" value="SMALL-CONDUCTANCE MECHANOSENSITIVE CHANNEL"/>
    <property type="match status" value="1"/>
</dbReference>
<dbReference type="NCBIfam" id="NF033912">
    <property type="entry name" value="msc"/>
    <property type="match status" value="1"/>
</dbReference>
<keyword evidence="1 2" id="KW-0812">Transmembrane</keyword>
<dbReference type="EMBL" id="VFOP01000001">
    <property type="protein sequence ID" value="TQL49150.1"/>
    <property type="molecule type" value="Genomic_DNA"/>
</dbReference>
<comment type="caution">
    <text evidence="2">The sequence shown here is derived from an EMBL/GenBank/DDBJ whole genome shotgun (WGS) entry which is preliminary data.</text>
</comment>
<evidence type="ECO:0000256" key="1">
    <source>
        <dbReference type="SAM" id="Phobius"/>
    </source>
</evidence>
<dbReference type="PANTHER" id="PTHR30221">
    <property type="entry name" value="SMALL-CONDUCTANCE MECHANOSENSITIVE CHANNEL"/>
    <property type="match status" value="1"/>
</dbReference>
<protein>
    <submittedName>
        <fullName evidence="2">Putative transporter (Transmembrane protein)</fullName>
    </submittedName>
</protein>
<feature type="transmembrane region" description="Helical" evidence="1">
    <location>
        <begin position="336"/>
        <end position="353"/>
    </location>
</feature>